<dbReference type="EMBL" id="CAXAMN010027783">
    <property type="protein sequence ID" value="CAK9112883.1"/>
    <property type="molecule type" value="Genomic_DNA"/>
</dbReference>
<gene>
    <name evidence="2" type="ORF">CCMP2556_LOCUS52290</name>
</gene>
<protein>
    <submittedName>
        <fullName evidence="2">Uncharacterized protein</fullName>
    </submittedName>
</protein>
<feature type="region of interest" description="Disordered" evidence="1">
    <location>
        <begin position="196"/>
        <end position="218"/>
    </location>
</feature>
<evidence type="ECO:0000313" key="3">
    <source>
        <dbReference type="Proteomes" id="UP001642484"/>
    </source>
</evidence>
<feature type="compositionally biased region" description="Polar residues" evidence="1">
    <location>
        <begin position="117"/>
        <end position="129"/>
    </location>
</feature>
<sequence length="430" mass="46414">RFWTVLSTQGAMQWLRGNQSVLPQAPKSETYANLGAILPGRPNSAQNAHAEGARGTRGESGALFSRRPASTPQTQTPESGLFLRRAPSVDSPTSEDESGSYLLRAANAKKPSKGRTKTTMTSISEGSTRSKSRGEESRMQHLFGDTVEPFSRGVSDRTPRGGTGGTGSGASGHKTPRGSLQDSSFLEKNLEFERGVSHRSVASSSAGSQDGGETKSNMSTSMLAKILKPYMKGTKHEDTAAETLDESAPRTSSDELEKVAAQKKHSARLLLDDGGMQGLVRKAAALAGSGLMERRQEALKRSRMLQEMFQDPQADQTSALEAEVDVTDLPLDQKSSEEVYWETLWKATKDMMRDDPTENTPKLDMDLLPEIPGSGELGQELGRAWRENHPPVWHSDNGHPAWGHAIHGAITLIISGTGISAVLRTRPVGL</sequence>
<feature type="compositionally biased region" description="Low complexity" evidence="1">
    <location>
        <begin position="198"/>
        <end position="208"/>
    </location>
</feature>
<dbReference type="Proteomes" id="UP001642484">
    <property type="component" value="Unassembled WGS sequence"/>
</dbReference>
<accession>A0ABP0SKH9</accession>
<proteinExistence type="predicted"/>
<reference evidence="2 3" key="1">
    <citation type="submission" date="2024-02" db="EMBL/GenBank/DDBJ databases">
        <authorList>
            <person name="Chen Y."/>
            <person name="Shah S."/>
            <person name="Dougan E. K."/>
            <person name="Thang M."/>
            <person name="Chan C."/>
        </authorList>
    </citation>
    <scope>NUCLEOTIDE SEQUENCE [LARGE SCALE GENOMIC DNA]</scope>
</reference>
<organism evidence="2 3">
    <name type="scientific">Durusdinium trenchii</name>
    <dbReference type="NCBI Taxonomy" id="1381693"/>
    <lineage>
        <taxon>Eukaryota</taxon>
        <taxon>Sar</taxon>
        <taxon>Alveolata</taxon>
        <taxon>Dinophyceae</taxon>
        <taxon>Suessiales</taxon>
        <taxon>Symbiodiniaceae</taxon>
        <taxon>Durusdinium</taxon>
    </lineage>
</organism>
<feature type="compositionally biased region" description="Gly residues" evidence="1">
    <location>
        <begin position="161"/>
        <end position="170"/>
    </location>
</feature>
<feature type="compositionally biased region" description="Polar residues" evidence="1">
    <location>
        <begin position="68"/>
        <end position="78"/>
    </location>
</feature>
<evidence type="ECO:0000256" key="1">
    <source>
        <dbReference type="SAM" id="MobiDB-lite"/>
    </source>
</evidence>
<evidence type="ECO:0000313" key="2">
    <source>
        <dbReference type="EMBL" id="CAK9112883.1"/>
    </source>
</evidence>
<feature type="non-terminal residue" evidence="2">
    <location>
        <position position="1"/>
    </location>
</feature>
<feature type="region of interest" description="Disordered" evidence="1">
    <location>
        <begin position="39"/>
        <end position="183"/>
    </location>
</feature>
<name>A0ABP0SKH9_9DINO</name>
<keyword evidence="3" id="KW-1185">Reference proteome</keyword>
<comment type="caution">
    <text evidence="2">The sequence shown here is derived from an EMBL/GenBank/DDBJ whole genome shotgun (WGS) entry which is preliminary data.</text>
</comment>